<keyword evidence="11" id="KW-1185">Reference proteome</keyword>
<feature type="transmembrane region" description="Helical" evidence="9">
    <location>
        <begin position="157"/>
        <end position="177"/>
    </location>
</feature>
<dbReference type="PANTHER" id="PTHR21716:SF53">
    <property type="entry name" value="PERMEASE PERM-RELATED"/>
    <property type="match status" value="1"/>
</dbReference>
<organism evidence="10 11">
    <name type="scientific">Neolewinella antarctica</name>
    <dbReference type="NCBI Taxonomy" id="442734"/>
    <lineage>
        <taxon>Bacteria</taxon>
        <taxon>Pseudomonadati</taxon>
        <taxon>Bacteroidota</taxon>
        <taxon>Saprospiria</taxon>
        <taxon>Saprospirales</taxon>
        <taxon>Lewinellaceae</taxon>
        <taxon>Neolewinella</taxon>
    </lineage>
</organism>
<feature type="transmembrane region" description="Helical" evidence="9">
    <location>
        <begin position="208"/>
        <end position="230"/>
    </location>
</feature>
<dbReference type="Proteomes" id="UP000770785">
    <property type="component" value="Unassembled WGS sequence"/>
</dbReference>
<keyword evidence="6 9" id="KW-1133">Transmembrane helix</keyword>
<comment type="subcellular location">
    <subcellularLocation>
        <location evidence="1">Cell membrane</location>
        <topology evidence="1">Multi-pass membrane protein</topology>
    </subcellularLocation>
</comment>
<evidence type="ECO:0000256" key="5">
    <source>
        <dbReference type="ARBA" id="ARBA00022692"/>
    </source>
</evidence>
<evidence type="ECO:0000313" key="10">
    <source>
        <dbReference type="EMBL" id="NJC24695.1"/>
    </source>
</evidence>
<evidence type="ECO:0000256" key="1">
    <source>
        <dbReference type="ARBA" id="ARBA00004651"/>
    </source>
</evidence>
<evidence type="ECO:0000256" key="3">
    <source>
        <dbReference type="ARBA" id="ARBA00022448"/>
    </source>
</evidence>
<dbReference type="RefSeq" id="WP_168035511.1">
    <property type="nucleotide sequence ID" value="NZ_JAATJH010000001.1"/>
</dbReference>
<keyword evidence="7 9" id="KW-0472">Membrane</keyword>
<dbReference type="InterPro" id="IPR002549">
    <property type="entry name" value="AI-2E-like"/>
</dbReference>
<comment type="caution">
    <text evidence="10">The sequence shown here is derived from an EMBL/GenBank/DDBJ whole genome shotgun (WGS) entry which is preliminary data.</text>
</comment>
<feature type="transmembrane region" description="Helical" evidence="9">
    <location>
        <begin position="236"/>
        <end position="255"/>
    </location>
</feature>
<evidence type="ECO:0000256" key="4">
    <source>
        <dbReference type="ARBA" id="ARBA00022475"/>
    </source>
</evidence>
<evidence type="ECO:0000313" key="11">
    <source>
        <dbReference type="Proteomes" id="UP000770785"/>
    </source>
</evidence>
<evidence type="ECO:0000256" key="6">
    <source>
        <dbReference type="ARBA" id="ARBA00022989"/>
    </source>
</evidence>
<evidence type="ECO:0000256" key="7">
    <source>
        <dbReference type="ARBA" id="ARBA00023136"/>
    </source>
</evidence>
<feature type="transmembrane region" description="Helical" evidence="9">
    <location>
        <begin position="303"/>
        <end position="331"/>
    </location>
</feature>
<feature type="transmembrane region" description="Helical" evidence="9">
    <location>
        <begin position="38"/>
        <end position="55"/>
    </location>
</feature>
<protein>
    <submittedName>
        <fullName evidence="10">PurR-regulated permease PerM</fullName>
    </submittedName>
</protein>
<feature type="region of interest" description="Disordered" evidence="8">
    <location>
        <begin position="384"/>
        <end position="413"/>
    </location>
</feature>
<evidence type="ECO:0000256" key="2">
    <source>
        <dbReference type="ARBA" id="ARBA00009773"/>
    </source>
</evidence>
<comment type="similarity">
    <text evidence="2">Belongs to the autoinducer-2 exporter (AI-2E) (TC 2.A.86) family.</text>
</comment>
<dbReference type="EMBL" id="JAATJH010000001">
    <property type="protein sequence ID" value="NJC24695.1"/>
    <property type="molecule type" value="Genomic_DNA"/>
</dbReference>
<gene>
    <name evidence="10" type="ORF">GGR27_000176</name>
</gene>
<keyword evidence="5 9" id="KW-0812">Transmembrane</keyword>
<evidence type="ECO:0000256" key="9">
    <source>
        <dbReference type="SAM" id="Phobius"/>
    </source>
</evidence>
<dbReference type="Pfam" id="PF01594">
    <property type="entry name" value="AI-2E_transport"/>
    <property type="match status" value="1"/>
</dbReference>
<evidence type="ECO:0000256" key="8">
    <source>
        <dbReference type="SAM" id="MobiDB-lite"/>
    </source>
</evidence>
<sequence>MIAGKPRKLTASFSIQRLAYYMICLCIVLSVLYVGRSFFIPIIYGIFFAFMLKPICDWFEAGVKNRVVAIILTLLTVFLTLGGIFTFFIIEIMDVVSEADGIVTNIQNSAFDLFAYVGSFLGMRERESFALLNEQIAGVTSAPISLLTSGLSTSGTMLTNFSLIVIYTFFFLLYSTALRQFLLGQLRGSKEQEGQATIKEVQEVAKNYLGGMLTVMLILGVLNSLGLWVIGVRFPLVWGFLGAMLAIIPYVGTFIGGLLPFLYAVATLDSFWQPVAVIILYMTVQSFEGNFITPKVVGNSVKINALAAILSLIFGALFWGLAGVILAIPLLAMLRVVLAHIDATKPVALLLSDDLYAHADLFSSRYNRDRYRLRSLFKSTKPLDGGEVPSLLTPPGDQISQADTQVITDAEPK</sequence>
<keyword evidence="4" id="KW-1003">Cell membrane</keyword>
<accession>A0ABX0X6K4</accession>
<reference evidence="10 11" key="1">
    <citation type="submission" date="2020-03" db="EMBL/GenBank/DDBJ databases">
        <title>Genomic Encyclopedia of Type Strains, Phase IV (KMG-IV): sequencing the most valuable type-strain genomes for metagenomic binning, comparative biology and taxonomic classification.</title>
        <authorList>
            <person name="Goeker M."/>
        </authorList>
    </citation>
    <scope>NUCLEOTIDE SEQUENCE [LARGE SCALE GENOMIC DNA]</scope>
    <source>
        <strain evidence="10 11">DSM 105096</strain>
    </source>
</reference>
<name>A0ABX0X6K4_9BACT</name>
<feature type="transmembrane region" description="Helical" evidence="9">
    <location>
        <begin position="67"/>
        <end position="90"/>
    </location>
</feature>
<proteinExistence type="inferred from homology"/>
<dbReference type="PANTHER" id="PTHR21716">
    <property type="entry name" value="TRANSMEMBRANE PROTEIN"/>
    <property type="match status" value="1"/>
</dbReference>
<feature type="transmembrane region" description="Helical" evidence="9">
    <location>
        <begin position="262"/>
        <end position="283"/>
    </location>
</feature>
<keyword evidence="3" id="KW-0813">Transport</keyword>
<feature type="compositionally biased region" description="Polar residues" evidence="8">
    <location>
        <begin position="398"/>
        <end position="407"/>
    </location>
</feature>